<gene>
    <name evidence="1" type="ORF">BaRGS_00015098</name>
</gene>
<dbReference type="EMBL" id="JACVVK020000091">
    <property type="protein sequence ID" value="KAK7493586.1"/>
    <property type="molecule type" value="Genomic_DNA"/>
</dbReference>
<protein>
    <submittedName>
        <fullName evidence="1">Uncharacterized protein</fullName>
    </submittedName>
</protein>
<proteinExistence type="predicted"/>
<dbReference type="Proteomes" id="UP001519460">
    <property type="component" value="Unassembled WGS sequence"/>
</dbReference>
<dbReference type="AlphaFoldDB" id="A0ABD0L252"/>
<organism evidence="1 2">
    <name type="scientific">Batillaria attramentaria</name>
    <dbReference type="NCBI Taxonomy" id="370345"/>
    <lineage>
        <taxon>Eukaryota</taxon>
        <taxon>Metazoa</taxon>
        <taxon>Spiralia</taxon>
        <taxon>Lophotrochozoa</taxon>
        <taxon>Mollusca</taxon>
        <taxon>Gastropoda</taxon>
        <taxon>Caenogastropoda</taxon>
        <taxon>Sorbeoconcha</taxon>
        <taxon>Cerithioidea</taxon>
        <taxon>Batillariidae</taxon>
        <taxon>Batillaria</taxon>
    </lineage>
</organism>
<comment type="caution">
    <text evidence="1">The sequence shown here is derived from an EMBL/GenBank/DDBJ whole genome shotgun (WGS) entry which is preliminary data.</text>
</comment>
<evidence type="ECO:0000313" key="2">
    <source>
        <dbReference type="Proteomes" id="UP001519460"/>
    </source>
</evidence>
<sequence>MPKAAIRLIRSRYGSPRASMFTLKHKHCNKIYSFAYYCCFPSPAGQRSSESRSCKTVTVQNTNRWKLLFMGLSDKGAAGVVVCTWFYRLYTVRTLCTCVTVLLPRIQTGDGHTASVHNISSFPYAETIVVYWHGSGAPASALGEVGVLPASTISAWSRLTDCIHEPCCRLHTIGTYYAILCYTSLNMPLVRHSVKSSMKEQVTMSLRQKPLHCRLFVTAYNVVHNDCETLHTSNISSSATLKIYS</sequence>
<reference evidence="1 2" key="1">
    <citation type="journal article" date="2023" name="Sci. Data">
        <title>Genome assembly of the Korean intertidal mud-creeper Batillaria attramentaria.</title>
        <authorList>
            <person name="Patra A.K."/>
            <person name="Ho P.T."/>
            <person name="Jun S."/>
            <person name="Lee S.J."/>
            <person name="Kim Y."/>
            <person name="Won Y.J."/>
        </authorList>
    </citation>
    <scope>NUCLEOTIDE SEQUENCE [LARGE SCALE GENOMIC DNA]</scope>
    <source>
        <strain evidence="1">Wonlab-2016</strain>
    </source>
</reference>
<keyword evidence="2" id="KW-1185">Reference proteome</keyword>
<name>A0ABD0L252_9CAEN</name>
<evidence type="ECO:0000313" key="1">
    <source>
        <dbReference type="EMBL" id="KAK7493586.1"/>
    </source>
</evidence>
<accession>A0ABD0L252</accession>